<comment type="caution">
    <text evidence="3">The sequence shown here is derived from an EMBL/GenBank/DDBJ whole genome shotgun (WGS) entry which is preliminary data.</text>
</comment>
<accession>A0ABS5HIJ6</accession>
<evidence type="ECO:0000313" key="3">
    <source>
        <dbReference type="EMBL" id="MBR8463422.1"/>
    </source>
</evidence>
<evidence type="ECO:0000256" key="1">
    <source>
        <dbReference type="ARBA" id="ARBA00022729"/>
    </source>
</evidence>
<dbReference type="InterPro" id="IPR051398">
    <property type="entry name" value="Polysacch_Deacetylase"/>
</dbReference>
<feature type="domain" description="NodB homology" evidence="2">
    <location>
        <begin position="86"/>
        <end position="259"/>
    </location>
</feature>
<dbReference type="PANTHER" id="PTHR34216">
    <property type="match status" value="1"/>
</dbReference>
<dbReference type="InterPro" id="IPR011330">
    <property type="entry name" value="Glyco_hydro/deAcase_b/a-brl"/>
</dbReference>
<dbReference type="PROSITE" id="PS51677">
    <property type="entry name" value="NODB"/>
    <property type="match status" value="1"/>
</dbReference>
<dbReference type="Gene3D" id="3.20.20.370">
    <property type="entry name" value="Glycoside hydrolase/deacetylase"/>
    <property type="match status" value="1"/>
</dbReference>
<dbReference type="PANTHER" id="PTHR34216:SF7">
    <property type="entry name" value="POLY-BETA-1,6-N-ACETYL-D-GLUCOSAMINE N-DEACETYLASE"/>
    <property type="match status" value="1"/>
</dbReference>
<keyword evidence="1" id="KW-0732">Signal</keyword>
<dbReference type="SUPFAM" id="SSF88713">
    <property type="entry name" value="Glycoside hydrolase/deacetylase"/>
    <property type="match status" value="1"/>
</dbReference>
<evidence type="ECO:0000259" key="2">
    <source>
        <dbReference type="PROSITE" id="PS51677"/>
    </source>
</evidence>
<keyword evidence="4" id="KW-1185">Reference proteome</keyword>
<dbReference type="Proteomes" id="UP000682951">
    <property type="component" value="Unassembled WGS sequence"/>
</dbReference>
<dbReference type="CDD" id="cd10918">
    <property type="entry name" value="CE4_NodB_like_5s_6s"/>
    <property type="match status" value="1"/>
</dbReference>
<name>A0ABS5HIJ6_9BACT</name>
<sequence>MSIIYTLLALAFIIFSLRYNWWRVPQSHTKARVLMYHSISEHMDEKFDKWRVKPKDFESQMRYLSKNGFKSYFISELVALKNLPPKAVCITFDDGYADNYTNAFEILRRFNLKATIYLVPNKEQNHWEKGLKHYLQMLDNKQIIALQNSGLVEFGAHTLNHVNLTKINPNDAQIELKNSKEQVEKLTGKSCVSLAYPYGKFDENIVRIAKEVGYTNAVIVKRGLYEIGDDKFMIKRIGVLGTESFFDFWLKFSRIRNKI</sequence>
<dbReference type="Pfam" id="PF01522">
    <property type="entry name" value="Polysacc_deac_1"/>
    <property type="match status" value="1"/>
</dbReference>
<organism evidence="3 4">
    <name type="scientific">Campylobacter anatolicus</name>
    <dbReference type="NCBI Taxonomy" id="2829105"/>
    <lineage>
        <taxon>Bacteria</taxon>
        <taxon>Pseudomonadati</taxon>
        <taxon>Campylobacterota</taxon>
        <taxon>Epsilonproteobacteria</taxon>
        <taxon>Campylobacterales</taxon>
        <taxon>Campylobacteraceae</taxon>
        <taxon>Campylobacter</taxon>
    </lineage>
</organism>
<dbReference type="InterPro" id="IPR002509">
    <property type="entry name" value="NODB_dom"/>
</dbReference>
<proteinExistence type="predicted"/>
<reference evidence="3 4" key="1">
    <citation type="submission" date="2021-04" db="EMBL/GenBank/DDBJ databases">
        <title>Molecular and phenotypic characterization and identification of bacterial isolates recovered from the Anatolian ground squirrels (Spermophilus xanthoprymnus) and which have the potential to form a new species in the Campylobacter genus.</title>
        <authorList>
            <person name="Aydin F."/>
            <person name="Abay S."/>
            <person name="Kayman T."/>
            <person name="Karakaya E."/>
            <person name="Mustak H.K."/>
            <person name="Mustak I.B."/>
            <person name="Bilgin N."/>
            <person name="Duzler A."/>
            <person name="Sahin O."/>
            <person name="Guran O."/>
            <person name="Saticioglu I.B."/>
        </authorList>
    </citation>
    <scope>NUCLEOTIDE SEQUENCE [LARGE SCALE GENOMIC DNA]</scope>
    <source>
        <strain evidence="4">faydin-G24</strain>
    </source>
</reference>
<gene>
    <name evidence="3" type="ORF">KDD93_02410</name>
</gene>
<dbReference type="EMBL" id="JAGSSW010000002">
    <property type="protein sequence ID" value="MBR8463422.1"/>
    <property type="molecule type" value="Genomic_DNA"/>
</dbReference>
<protein>
    <submittedName>
        <fullName evidence="3">Polysaccharide deacetylase family protein</fullName>
    </submittedName>
</protein>
<dbReference type="RefSeq" id="WP_212141590.1">
    <property type="nucleotide sequence ID" value="NZ_JAGSSW010000002.1"/>
</dbReference>
<evidence type="ECO:0000313" key="4">
    <source>
        <dbReference type="Proteomes" id="UP000682951"/>
    </source>
</evidence>